<sequence length="243" mass="27648">MKFRAARTDQPSLALRAEHPWQSSDQNGSTIELLPSERTELLLLGELLTVKAHSAPIFMQGERAKHLYYLDEGVVQGRHTIRNGVRQSVALFWPGDFFGLPRDGCFFNSAEAVTNCTAYKFPIKDLEKYLPRRPRIQQKLLLKASHDIRLAQRRLIVMGALDVTRRLAVFLVDCCGHAQHFDDENQVLTVPISRHDIADHIGTSAETVTRAMKTLEKKGLVRRITPWQLELRMSELFAFSGLD</sequence>
<dbReference type="InterPro" id="IPR012318">
    <property type="entry name" value="HTH_CRP"/>
</dbReference>
<dbReference type="SMART" id="SM00100">
    <property type="entry name" value="cNMP"/>
    <property type="match status" value="1"/>
</dbReference>
<dbReference type="InterPro" id="IPR036388">
    <property type="entry name" value="WH-like_DNA-bd_sf"/>
</dbReference>
<evidence type="ECO:0000259" key="5">
    <source>
        <dbReference type="PROSITE" id="PS50042"/>
    </source>
</evidence>
<comment type="caution">
    <text evidence="7">The sequence shown here is derived from an EMBL/GenBank/DDBJ whole genome shotgun (WGS) entry which is preliminary data.</text>
</comment>
<dbReference type="RefSeq" id="WP_183992675.1">
    <property type="nucleotide sequence ID" value="NZ_BMHW01000002.1"/>
</dbReference>
<evidence type="ECO:0000256" key="4">
    <source>
        <dbReference type="SAM" id="MobiDB-lite"/>
    </source>
</evidence>
<dbReference type="PANTHER" id="PTHR24567">
    <property type="entry name" value="CRP FAMILY TRANSCRIPTIONAL REGULATORY PROTEIN"/>
    <property type="match status" value="1"/>
</dbReference>
<dbReference type="AlphaFoldDB" id="A0A7W9Y6F8"/>
<keyword evidence="1" id="KW-0805">Transcription regulation</keyword>
<dbReference type="Gene3D" id="2.60.120.10">
    <property type="entry name" value="Jelly Rolls"/>
    <property type="match status" value="1"/>
</dbReference>
<dbReference type="PROSITE" id="PS50042">
    <property type="entry name" value="CNMP_BINDING_3"/>
    <property type="match status" value="1"/>
</dbReference>
<dbReference type="SMART" id="SM00419">
    <property type="entry name" value="HTH_CRP"/>
    <property type="match status" value="1"/>
</dbReference>
<evidence type="ECO:0000256" key="2">
    <source>
        <dbReference type="ARBA" id="ARBA00023125"/>
    </source>
</evidence>
<feature type="region of interest" description="Disordered" evidence="4">
    <location>
        <begin position="1"/>
        <end position="29"/>
    </location>
</feature>
<feature type="domain" description="HTH crp-type" evidence="6">
    <location>
        <begin position="161"/>
        <end position="235"/>
    </location>
</feature>
<dbReference type="InterPro" id="IPR000595">
    <property type="entry name" value="cNMP-bd_dom"/>
</dbReference>
<dbReference type="InterPro" id="IPR036390">
    <property type="entry name" value="WH_DNA-bd_sf"/>
</dbReference>
<dbReference type="SUPFAM" id="SSF46785">
    <property type="entry name" value="Winged helix' DNA-binding domain"/>
    <property type="match status" value="1"/>
</dbReference>
<dbReference type="Pfam" id="PF00027">
    <property type="entry name" value="cNMP_binding"/>
    <property type="match status" value="1"/>
</dbReference>
<dbReference type="GO" id="GO:0005829">
    <property type="term" value="C:cytosol"/>
    <property type="evidence" value="ECO:0007669"/>
    <property type="project" value="TreeGrafter"/>
</dbReference>
<dbReference type="GO" id="GO:0003700">
    <property type="term" value="F:DNA-binding transcription factor activity"/>
    <property type="evidence" value="ECO:0007669"/>
    <property type="project" value="TreeGrafter"/>
</dbReference>
<dbReference type="CDD" id="cd00038">
    <property type="entry name" value="CAP_ED"/>
    <property type="match status" value="1"/>
</dbReference>
<dbReference type="PROSITE" id="PS51063">
    <property type="entry name" value="HTH_CRP_2"/>
    <property type="match status" value="1"/>
</dbReference>
<dbReference type="InterPro" id="IPR018490">
    <property type="entry name" value="cNMP-bd_dom_sf"/>
</dbReference>
<reference evidence="7 8" key="1">
    <citation type="submission" date="2020-08" db="EMBL/GenBank/DDBJ databases">
        <title>Genomic Encyclopedia of Type Strains, Phase IV (KMG-IV): sequencing the most valuable type-strain genomes for metagenomic binning, comparative biology and taxonomic classification.</title>
        <authorList>
            <person name="Goeker M."/>
        </authorList>
    </citation>
    <scope>NUCLEOTIDE SEQUENCE [LARGE SCALE GENOMIC DNA]</scope>
    <source>
        <strain evidence="7 8">DSM 100734</strain>
    </source>
</reference>
<dbReference type="PRINTS" id="PR00034">
    <property type="entry name" value="HTHCRP"/>
</dbReference>
<keyword evidence="3" id="KW-0804">Transcription</keyword>
<evidence type="ECO:0000259" key="6">
    <source>
        <dbReference type="PROSITE" id="PS51063"/>
    </source>
</evidence>
<accession>A0A7W9Y6F8</accession>
<dbReference type="PANTHER" id="PTHR24567:SF26">
    <property type="entry name" value="REGULATORY PROTEIN YEIL"/>
    <property type="match status" value="1"/>
</dbReference>
<dbReference type="GO" id="GO:0003677">
    <property type="term" value="F:DNA binding"/>
    <property type="evidence" value="ECO:0007669"/>
    <property type="project" value="UniProtKB-KW"/>
</dbReference>
<dbReference type="EMBL" id="JACHEG010000002">
    <property type="protein sequence ID" value="MBB6162870.1"/>
    <property type="molecule type" value="Genomic_DNA"/>
</dbReference>
<dbReference type="CDD" id="cd00092">
    <property type="entry name" value="HTH_CRP"/>
    <property type="match status" value="1"/>
</dbReference>
<evidence type="ECO:0000313" key="7">
    <source>
        <dbReference type="EMBL" id="MBB6162870.1"/>
    </source>
</evidence>
<keyword evidence="2" id="KW-0238">DNA-binding</keyword>
<dbReference type="Proteomes" id="UP000547879">
    <property type="component" value="Unassembled WGS sequence"/>
</dbReference>
<dbReference type="SUPFAM" id="SSF51206">
    <property type="entry name" value="cAMP-binding domain-like"/>
    <property type="match status" value="1"/>
</dbReference>
<feature type="domain" description="Cyclic nucleotide-binding" evidence="5">
    <location>
        <begin position="57"/>
        <end position="99"/>
    </location>
</feature>
<dbReference type="InterPro" id="IPR050397">
    <property type="entry name" value="Env_Response_Regulators"/>
</dbReference>
<dbReference type="Gene3D" id="1.10.10.10">
    <property type="entry name" value="Winged helix-like DNA-binding domain superfamily/Winged helix DNA-binding domain"/>
    <property type="match status" value="1"/>
</dbReference>
<keyword evidence="8" id="KW-1185">Reference proteome</keyword>
<proteinExistence type="predicted"/>
<evidence type="ECO:0000256" key="1">
    <source>
        <dbReference type="ARBA" id="ARBA00023015"/>
    </source>
</evidence>
<name>A0A7W9Y6F8_9HYPH</name>
<organism evidence="7 8">
    <name type="scientific">Rhizobium wenxiniae</name>
    <dbReference type="NCBI Taxonomy" id="1737357"/>
    <lineage>
        <taxon>Bacteria</taxon>
        <taxon>Pseudomonadati</taxon>
        <taxon>Pseudomonadota</taxon>
        <taxon>Alphaproteobacteria</taxon>
        <taxon>Hyphomicrobiales</taxon>
        <taxon>Rhizobiaceae</taxon>
        <taxon>Rhizobium/Agrobacterium group</taxon>
        <taxon>Rhizobium</taxon>
    </lineage>
</organism>
<evidence type="ECO:0000256" key="3">
    <source>
        <dbReference type="ARBA" id="ARBA00023163"/>
    </source>
</evidence>
<evidence type="ECO:0000313" key="8">
    <source>
        <dbReference type="Proteomes" id="UP000547879"/>
    </source>
</evidence>
<gene>
    <name evidence="7" type="ORF">HNQ72_002688</name>
</gene>
<protein>
    <submittedName>
        <fullName evidence="7">CRP-like cAMP-binding protein</fullName>
    </submittedName>
</protein>
<dbReference type="Pfam" id="PF13545">
    <property type="entry name" value="HTH_Crp_2"/>
    <property type="match status" value="1"/>
</dbReference>
<dbReference type="InterPro" id="IPR014710">
    <property type="entry name" value="RmlC-like_jellyroll"/>
</dbReference>